<feature type="chain" id="PRO_5042993285" evidence="2">
    <location>
        <begin position="23"/>
        <end position="173"/>
    </location>
</feature>
<accession>A0AAP0IZF3</accession>
<keyword evidence="4" id="KW-1185">Reference proteome</keyword>
<dbReference type="EMBL" id="JBBNAE010000005">
    <property type="protein sequence ID" value="KAK9124588.1"/>
    <property type="molecule type" value="Genomic_DNA"/>
</dbReference>
<sequence length="173" mass="19436">MASQHYYSVFLLSLLLLPLVYAVEGDTSYGDAEEKVEVVVEGVVSCQSCEAHGTWSLDGAEPIKAAKVSVICKNHKDNISYYKVFPTDDKGYFYAQLDEFKMNNNILDHPLHSCRVHLVSSPLPTCNHLTNINYGIDGAPLRYNNKRLFGENYEAVIYSVGPFAFRPAQCYKN</sequence>
<name>A0AAP0IZF3_9MAGN</name>
<evidence type="ECO:0000256" key="2">
    <source>
        <dbReference type="SAM" id="SignalP"/>
    </source>
</evidence>
<organism evidence="3 4">
    <name type="scientific">Stephania japonica</name>
    <dbReference type="NCBI Taxonomy" id="461633"/>
    <lineage>
        <taxon>Eukaryota</taxon>
        <taxon>Viridiplantae</taxon>
        <taxon>Streptophyta</taxon>
        <taxon>Embryophyta</taxon>
        <taxon>Tracheophyta</taxon>
        <taxon>Spermatophyta</taxon>
        <taxon>Magnoliopsida</taxon>
        <taxon>Ranunculales</taxon>
        <taxon>Menispermaceae</taxon>
        <taxon>Menispermoideae</taxon>
        <taxon>Cissampelideae</taxon>
        <taxon>Stephania</taxon>
    </lineage>
</organism>
<evidence type="ECO:0000313" key="4">
    <source>
        <dbReference type="Proteomes" id="UP001417504"/>
    </source>
</evidence>
<dbReference type="PANTHER" id="PTHR33470:SF4">
    <property type="entry name" value="OS01G0164025 PROTEIN"/>
    <property type="match status" value="1"/>
</dbReference>
<reference evidence="3 4" key="1">
    <citation type="submission" date="2024-01" db="EMBL/GenBank/DDBJ databases">
        <title>Genome assemblies of Stephania.</title>
        <authorList>
            <person name="Yang L."/>
        </authorList>
    </citation>
    <scope>NUCLEOTIDE SEQUENCE [LARGE SCALE GENOMIC DNA]</scope>
    <source>
        <strain evidence="3">QJT</strain>
        <tissue evidence="3">Leaf</tissue>
    </source>
</reference>
<comment type="caution">
    <text evidence="3">The sequence shown here is derived from an EMBL/GenBank/DDBJ whole genome shotgun (WGS) entry which is preliminary data.</text>
</comment>
<dbReference type="Proteomes" id="UP001417504">
    <property type="component" value="Unassembled WGS sequence"/>
</dbReference>
<gene>
    <name evidence="3" type="ORF">Sjap_014190</name>
</gene>
<proteinExistence type="predicted"/>
<feature type="signal peptide" evidence="2">
    <location>
        <begin position="1"/>
        <end position="22"/>
    </location>
</feature>
<dbReference type="PANTHER" id="PTHR33470">
    <property type="entry name" value="OS01G0164075 PROTEIN"/>
    <property type="match status" value="1"/>
</dbReference>
<dbReference type="GO" id="GO:0071944">
    <property type="term" value="C:cell periphery"/>
    <property type="evidence" value="ECO:0007669"/>
    <property type="project" value="TreeGrafter"/>
</dbReference>
<keyword evidence="1 2" id="KW-0732">Signal</keyword>
<evidence type="ECO:0000256" key="1">
    <source>
        <dbReference type="ARBA" id="ARBA00022729"/>
    </source>
</evidence>
<evidence type="ECO:0000313" key="3">
    <source>
        <dbReference type="EMBL" id="KAK9124588.1"/>
    </source>
</evidence>
<dbReference type="AlphaFoldDB" id="A0AAP0IZF3"/>
<protein>
    <submittedName>
        <fullName evidence="3">Uncharacterized protein</fullName>
    </submittedName>
</protein>
<dbReference type="Pfam" id="PF01190">
    <property type="entry name" value="Pollen_Ole_e_1"/>
    <property type="match status" value="1"/>
</dbReference>